<evidence type="ECO:0000256" key="1">
    <source>
        <dbReference type="SAM" id="MobiDB-lite"/>
    </source>
</evidence>
<feature type="compositionally biased region" description="Basic and acidic residues" evidence="1">
    <location>
        <begin position="15"/>
        <end position="24"/>
    </location>
</feature>
<name>A0A8J5K001_HOMAM</name>
<evidence type="ECO:0000313" key="2">
    <source>
        <dbReference type="EMBL" id="KAG7164819.1"/>
    </source>
</evidence>
<accession>A0A8J5K001</accession>
<feature type="region of interest" description="Disordered" evidence="1">
    <location>
        <begin position="1"/>
        <end position="33"/>
    </location>
</feature>
<proteinExistence type="predicted"/>
<reference evidence="2" key="1">
    <citation type="journal article" date="2021" name="Sci. Adv.">
        <title>The American lobster genome reveals insights on longevity, neural, and immune adaptations.</title>
        <authorList>
            <person name="Polinski J.M."/>
            <person name="Zimin A.V."/>
            <person name="Clark K.F."/>
            <person name="Kohn A.B."/>
            <person name="Sadowski N."/>
            <person name="Timp W."/>
            <person name="Ptitsyn A."/>
            <person name="Khanna P."/>
            <person name="Romanova D.Y."/>
            <person name="Williams P."/>
            <person name="Greenwood S.J."/>
            <person name="Moroz L.L."/>
            <person name="Walt D.R."/>
            <person name="Bodnar A.G."/>
        </authorList>
    </citation>
    <scope>NUCLEOTIDE SEQUENCE</scope>
    <source>
        <strain evidence="2">GMGI-L3</strain>
    </source>
</reference>
<evidence type="ECO:0000313" key="3">
    <source>
        <dbReference type="Proteomes" id="UP000747542"/>
    </source>
</evidence>
<organism evidence="2 3">
    <name type="scientific">Homarus americanus</name>
    <name type="common">American lobster</name>
    <dbReference type="NCBI Taxonomy" id="6706"/>
    <lineage>
        <taxon>Eukaryota</taxon>
        <taxon>Metazoa</taxon>
        <taxon>Ecdysozoa</taxon>
        <taxon>Arthropoda</taxon>
        <taxon>Crustacea</taxon>
        <taxon>Multicrustacea</taxon>
        <taxon>Malacostraca</taxon>
        <taxon>Eumalacostraca</taxon>
        <taxon>Eucarida</taxon>
        <taxon>Decapoda</taxon>
        <taxon>Pleocyemata</taxon>
        <taxon>Astacidea</taxon>
        <taxon>Nephropoidea</taxon>
        <taxon>Nephropidae</taxon>
        <taxon>Homarus</taxon>
    </lineage>
</organism>
<keyword evidence="3" id="KW-1185">Reference proteome</keyword>
<comment type="caution">
    <text evidence="2">The sequence shown here is derived from an EMBL/GenBank/DDBJ whole genome shotgun (WGS) entry which is preliminary data.</text>
</comment>
<gene>
    <name evidence="2" type="ORF">Hamer_G019659</name>
</gene>
<sequence>MVFHRRKPPSWGPKMDLRRARPKGETGATANPVRTSPSALYMLAALVEAQQLQAKEERAVMQQQQQASEEVAGADRTAMQALIVQVLQLLGETATIASTVSNVAFGDPNTGTPDAFMHPQARHPHAPVPHKLSPDVTMWEFKVWRSAWSNYEELLQMRNQPHWTQLAHLSLTIRQRTERDSESGLVELVPAQKTHCVNQTPRCVDMSVFPCHLRL</sequence>
<dbReference type="EMBL" id="JAHLQT010024921">
    <property type="protein sequence ID" value="KAG7164819.1"/>
    <property type="molecule type" value="Genomic_DNA"/>
</dbReference>
<dbReference type="Proteomes" id="UP000747542">
    <property type="component" value="Unassembled WGS sequence"/>
</dbReference>
<protein>
    <submittedName>
        <fullName evidence="2">Uncharacterized protein</fullName>
    </submittedName>
</protein>
<dbReference type="AlphaFoldDB" id="A0A8J5K001"/>